<dbReference type="PANTHER" id="PTHR47204">
    <property type="entry name" value="OS02G0168900 PROTEIN"/>
    <property type="match status" value="1"/>
</dbReference>
<dbReference type="OMA" id="SQFTYWN"/>
<dbReference type="AlphaFoldDB" id="A0A152A254"/>
<dbReference type="Pfam" id="PF08615">
    <property type="entry name" value="RNase_H2_suC"/>
    <property type="match status" value="1"/>
</dbReference>
<dbReference type="Gene3D" id="2.40.128.680">
    <property type="match status" value="1"/>
</dbReference>
<dbReference type="OrthoDB" id="6222486at2759"/>
<gene>
    <name evidence="1" type="ORF">DLAC_03455</name>
</gene>
<dbReference type="GO" id="GO:0006401">
    <property type="term" value="P:RNA catabolic process"/>
    <property type="evidence" value="ECO:0007669"/>
    <property type="project" value="InterPro"/>
</dbReference>
<dbReference type="CDD" id="cd09271">
    <property type="entry name" value="RNase_H2-C"/>
    <property type="match status" value="1"/>
</dbReference>
<protein>
    <submittedName>
        <fullName evidence="1">Uncharacterized protein</fullName>
    </submittedName>
</protein>
<sequence>MISTNSNQKINDINISIDKIEPIDESTLNLLPCAIGHNGAAKVSNYFQTKENTQENCLVSSFRGHELKGKTLDVPQDYKGYIFRQSDKKQHEWETLSQFKDFTYWNHDIAPQTSDKQQKALESLSILSVIHTLISKEDIENEIKL</sequence>
<proteinExistence type="predicted"/>
<accession>A0A152A254</accession>
<comment type="caution">
    <text evidence="1">The sequence shown here is derived from an EMBL/GenBank/DDBJ whole genome shotgun (WGS) entry which is preliminary data.</text>
</comment>
<evidence type="ECO:0000313" key="1">
    <source>
        <dbReference type="EMBL" id="KYR00289.1"/>
    </source>
</evidence>
<dbReference type="InParanoid" id="A0A152A254"/>
<dbReference type="PANTHER" id="PTHR47204:SF1">
    <property type="entry name" value="RIBONUCLEASE H2 SUBUNIT C"/>
    <property type="match status" value="1"/>
</dbReference>
<reference evidence="1 2" key="1">
    <citation type="submission" date="2015-12" db="EMBL/GenBank/DDBJ databases">
        <title>Dictyostelia acquired genes for synthesis and detection of signals that induce cell-type specialization by lateral gene transfer from prokaryotes.</title>
        <authorList>
            <person name="Gloeckner G."/>
            <person name="Schaap P."/>
        </authorList>
    </citation>
    <scope>NUCLEOTIDE SEQUENCE [LARGE SCALE GENOMIC DNA]</scope>
    <source>
        <strain evidence="1 2">TK</strain>
    </source>
</reference>
<keyword evidence="2" id="KW-1185">Reference proteome</keyword>
<organism evidence="1 2">
    <name type="scientific">Tieghemostelium lacteum</name>
    <name type="common">Slime mold</name>
    <name type="synonym">Dictyostelium lacteum</name>
    <dbReference type="NCBI Taxonomy" id="361077"/>
    <lineage>
        <taxon>Eukaryota</taxon>
        <taxon>Amoebozoa</taxon>
        <taxon>Evosea</taxon>
        <taxon>Eumycetozoa</taxon>
        <taxon>Dictyostelia</taxon>
        <taxon>Dictyosteliales</taxon>
        <taxon>Raperosteliaceae</taxon>
        <taxon>Tieghemostelium</taxon>
    </lineage>
</organism>
<evidence type="ECO:0000313" key="2">
    <source>
        <dbReference type="Proteomes" id="UP000076078"/>
    </source>
</evidence>
<dbReference type="InterPro" id="IPR013924">
    <property type="entry name" value="RNase_H2_suC"/>
</dbReference>
<dbReference type="GO" id="GO:0032299">
    <property type="term" value="C:ribonuclease H2 complex"/>
    <property type="evidence" value="ECO:0007669"/>
    <property type="project" value="InterPro"/>
</dbReference>
<dbReference type="Proteomes" id="UP000076078">
    <property type="component" value="Unassembled WGS sequence"/>
</dbReference>
<name>A0A152A254_TIELA</name>
<dbReference type="EMBL" id="LODT01000016">
    <property type="protein sequence ID" value="KYR00289.1"/>
    <property type="molecule type" value="Genomic_DNA"/>
</dbReference>